<dbReference type="Proteomes" id="UP001589613">
    <property type="component" value="Unassembled WGS sequence"/>
</dbReference>
<dbReference type="InterPro" id="IPR036520">
    <property type="entry name" value="UPF0759_sf"/>
</dbReference>
<dbReference type="EMBL" id="JBHMAX010000017">
    <property type="protein sequence ID" value="MFB9732315.1"/>
    <property type="molecule type" value="Genomic_DNA"/>
</dbReference>
<name>A0ABV5V3K8_9MICO</name>
<dbReference type="Pfam" id="PF01904">
    <property type="entry name" value="DUF72"/>
    <property type="match status" value="1"/>
</dbReference>
<comment type="caution">
    <text evidence="1">The sequence shown here is derived from an EMBL/GenBank/DDBJ whole genome shotgun (WGS) entry which is preliminary data.</text>
</comment>
<gene>
    <name evidence="1" type="ORF">ACFFN0_09695</name>
</gene>
<evidence type="ECO:0000313" key="2">
    <source>
        <dbReference type="Proteomes" id="UP001589613"/>
    </source>
</evidence>
<organism evidence="1 2">
    <name type="scientific">Ornithinimicrobium kibberense</name>
    <dbReference type="NCBI Taxonomy" id="282060"/>
    <lineage>
        <taxon>Bacteria</taxon>
        <taxon>Bacillati</taxon>
        <taxon>Actinomycetota</taxon>
        <taxon>Actinomycetes</taxon>
        <taxon>Micrococcales</taxon>
        <taxon>Ornithinimicrobiaceae</taxon>
        <taxon>Ornithinimicrobium</taxon>
    </lineage>
</organism>
<dbReference type="SUPFAM" id="SSF117396">
    <property type="entry name" value="TM1631-like"/>
    <property type="match status" value="1"/>
</dbReference>
<accession>A0ABV5V3K8</accession>
<reference evidence="1 2" key="1">
    <citation type="submission" date="2024-09" db="EMBL/GenBank/DDBJ databases">
        <authorList>
            <person name="Sun Q."/>
            <person name="Mori K."/>
        </authorList>
    </citation>
    <scope>NUCLEOTIDE SEQUENCE [LARGE SCALE GENOMIC DNA]</scope>
    <source>
        <strain evidence="1 2">JCM 12763</strain>
    </source>
</reference>
<protein>
    <submittedName>
        <fullName evidence="1">DUF72 domain-containing protein</fullName>
    </submittedName>
</protein>
<dbReference type="RefSeq" id="WP_202876634.1">
    <property type="nucleotide sequence ID" value="NZ_JBHMAX010000017.1"/>
</dbReference>
<sequence>MSTHRIRIGISGWRYAPWRGVFYPPGLPQRRELEYASRCLDTVEINGSFYSLQRPSSYRAWAEQTPDDTVLSVKGSRFITHMKKLRDVDTALANFFASGPLALEHRLGPFLWQLAPRFRYDHERLDDFLGRLPRTAYQASVLAAGHDDRLREPAWTDPGPDPDRPLRHVLEVRHPTFADNDELLDLLRRHGVGIVVADAAGLWPYYDVVTAPVVYVRLHGDTELYTSGYGEEALGVWAERIRGWAEQAEVFVYFDNDVKVHAPHDAMRLADLLGVTASTRRPGDRGPRGWGG</sequence>
<dbReference type="PANTHER" id="PTHR30348">
    <property type="entry name" value="UNCHARACTERIZED PROTEIN YECE"/>
    <property type="match status" value="1"/>
</dbReference>
<proteinExistence type="predicted"/>
<dbReference type="InterPro" id="IPR002763">
    <property type="entry name" value="DUF72"/>
</dbReference>
<evidence type="ECO:0000313" key="1">
    <source>
        <dbReference type="EMBL" id="MFB9732315.1"/>
    </source>
</evidence>
<keyword evidence="2" id="KW-1185">Reference proteome</keyword>
<dbReference type="PANTHER" id="PTHR30348:SF4">
    <property type="entry name" value="DUF72 DOMAIN-CONTAINING PROTEIN"/>
    <property type="match status" value="1"/>
</dbReference>
<dbReference type="Gene3D" id="3.20.20.410">
    <property type="entry name" value="Protein of unknown function UPF0759"/>
    <property type="match status" value="1"/>
</dbReference>